<evidence type="ECO:0000313" key="2">
    <source>
        <dbReference type="EMBL" id="KAG6446903.1"/>
    </source>
</evidence>
<keyword evidence="1" id="KW-0472">Membrane</keyword>
<sequence>MFLSTATARDVDVVVSGASTDNSLSLVYIEKELNPLECYEICGCDPAYIYNETLKECVLNMEYMIKALAQTSVEKSGHKYEAADHDIANDDGMAKNIRIEAEKIFQGIIISVIIFMVCASICIVTACVYCCHINYSDRQLKNNVKGVAKKLKKNYNPTRTVPRSKSLPKEESCNVLVGEARKTNVMS</sequence>
<comment type="caution">
    <text evidence="2">The sequence shown here is derived from an EMBL/GenBank/DDBJ whole genome shotgun (WGS) entry which is preliminary data.</text>
</comment>
<reference evidence="2" key="1">
    <citation type="journal article" date="2016" name="Insect Biochem. Mol. Biol.">
        <title>Multifaceted biological insights from a draft genome sequence of the tobacco hornworm moth, Manduca sexta.</title>
        <authorList>
            <person name="Kanost M.R."/>
            <person name="Arrese E.L."/>
            <person name="Cao X."/>
            <person name="Chen Y.R."/>
            <person name="Chellapilla S."/>
            <person name="Goldsmith M.R."/>
            <person name="Grosse-Wilde E."/>
            <person name="Heckel D.G."/>
            <person name="Herndon N."/>
            <person name="Jiang H."/>
            <person name="Papanicolaou A."/>
            <person name="Qu J."/>
            <person name="Soulages J.L."/>
            <person name="Vogel H."/>
            <person name="Walters J."/>
            <person name="Waterhouse R.M."/>
            <person name="Ahn S.J."/>
            <person name="Almeida F.C."/>
            <person name="An C."/>
            <person name="Aqrawi P."/>
            <person name="Bretschneider A."/>
            <person name="Bryant W.B."/>
            <person name="Bucks S."/>
            <person name="Chao H."/>
            <person name="Chevignon G."/>
            <person name="Christen J.M."/>
            <person name="Clarke D.F."/>
            <person name="Dittmer N.T."/>
            <person name="Ferguson L.C.F."/>
            <person name="Garavelou S."/>
            <person name="Gordon K.H.J."/>
            <person name="Gunaratna R.T."/>
            <person name="Han Y."/>
            <person name="Hauser F."/>
            <person name="He Y."/>
            <person name="Heidel-Fischer H."/>
            <person name="Hirsh A."/>
            <person name="Hu Y."/>
            <person name="Jiang H."/>
            <person name="Kalra D."/>
            <person name="Klinner C."/>
            <person name="Konig C."/>
            <person name="Kovar C."/>
            <person name="Kroll A.R."/>
            <person name="Kuwar S.S."/>
            <person name="Lee S.L."/>
            <person name="Lehman R."/>
            <person name="Li K."/>
            <person name="Li Z."/>
            <person name="Liang H."/>
            <person name="Lovelace S."/>
            <person name="Lu Z."/>
            <person name="Mansfield J.H."/>
            <person name="McCulloch K.J."/>
            <person name="Mathew T."/>
            <person name="Morton B."/>
            <person name="Muzny D.M."/>
            <person name="Neunemann D."/>
            <person name="Ongeri F."/>
            <person name="Pauchet Y."/>
            <person name="Pu L.L."/>
            <person name="Pyrousis I."/>
            <person name="Rao X.J."/>
            <person name="Redding A."/>
            <person name="Roesel C."/>
            <person name="Sanchez-Gracia A."/>
            <person name="Schaack S."/>
            <person name="Shukla A."/>
            <person name="Tetreau G."/>
            <person name="Wang Y."/>
            <person name="Xiong G.H."/>
            <person name="Traut W."/>
            <person name="Walsh T.K."/>
            <person name="Worley K.C."/>
            <person name="Wu D."/>
            <person name="Wu W."/>
            <person name="Wu Y.Q."/>
            <person name="Zhang X."/>
            <person name="Zou Z."/>
            <person name="Zucker H."/>
            <person name="Briscoe A.D."/>
            <person name="Burmester T."/>
            <person name="Clem R.J."/>
            <person name="Feyereisen R."/>
            <person name="Grimmelikhuijzen C.J.P."/>
            <person name="Hamodrakas S.J."/>
            <person name="Hansson B.S."/>
            <person name="Huguet E."/>
            <person name="Jermiin L.S."/>
            <person name="Lan Q."/>
            <person name="Lehman H.K."/>
            <person name="Lorenzen M."/>
            <person name="Merzendorfer H."/>
            <person name="Michalopoulos I."/>
            <person name="Morton D.B."/>
            <person name="Muthukrishnan S."/>
            <person name="Oakeshott J.G."/>
            <person name="Palmer W."/>
            <person name="Park Y."/>
            <person name="Passarelli A.L."/>
            <person name="Rozas J."/>
            <person name="Schwartz L.M."/>
            <person name="Smith W."/>
            <person name="Southgate A."/>
            <person name="Vilcinskas A."/>
            <person name="Vogt R."/>
            <person name="Wang P."/>
            <person name="Werren J."/>
            <person name="Yu X.Q."/>
            <person name="Zhou J.J."/>
            <person name="Brown S.J."/>
            <person name="Scherer S.E."/>
            <person name="Richards S."/>
            <person name="Blissard G.W."/>
        </authorList>
    </citation>
    <scope>NUCLEOTIDE SEQUENCE</scope>
</reference>
<reference evidence="2" key="2">
    <citation type="submission" date="2020-12" db="EMBL/GenBank/DDBJ databases">
        <authorList>
            <person name="Kanost M."/>
        </authorList>
    </citation>
    <scope>NUCLEOTIDE SEQUENCE</scope>
</reference>
<keyword evidence="1" id="KW-0812">Transmembrane</keyword>
<feature type="transmembrane region" description="Helical" evidence="1">
    <location>
        <begin position="104"/>
        <end position="131"/>
    </location>
</feature>
<accession>A0A921YWZ5</accession>
<name>A0A921YWZ5_MANSE</name>
<dbReference type="EMBL" id="JH668338">
    <property type="protein sequence ID" value="KAG6446903.1"/>
    <property type="molecule type" value="Genomic_DNA"/>
</dbReference>
<proteinExistence type="predicted"/>
<keyword evidence="1" id="KW-1133">Transmembrane helix</keyword>
<gene>
    <name evidence="2" type="ORF">O3G_MSEX004652</name>
</gene>
<dbReference type="Proteomes" id="UP000791440">
    <property type="component" value="Unassembled WGS sequence"/>
</dbReference>
<protein>
    <submittedName>
        <fullName evidence="2">Uncharacterized protein</fullName>
    </submittedName>
</protein>
<dbReference type="AlphaFoldDB" id="A0A921YWZ5"/>
<evidence type="ECO:0000256" key="1">
    <source>
        <dbReference type="SAM" id="Phobius"/>
    </source>
</evidence>
<keyword evidence="3" id="KW-1185">Reference proteome</keyword>
<organism evidence="2 3">
    <name type="scientific">Manduca sexta</name>
    <name type="common">Tobacco hawkmoth</name>
    <name type="synonym">Tobacco hornworm</name>
    <dbReference type="NCBI Taxonomy" id="7130"/>
    <lineage>
        <taxon>Eukaryota</taxon>
        <taxon>Metazoa</taxon>
        <taxon>Ecdysozoa</taxon>
        <taxon>Arthropoda</taxon>
        <taxon>Hexapoda</taxon>
        <taxon>Insecta</taxon>
        <taxon>Pterygota</taxon>
        <taxon>Neoptera</taxon>
        <taxon>Endopterygota</taxon>
        <taxon>Lepidoptera</taxon>
        <taxon>Glossata</taxon>
        <taxon>Ditrysia</taxon>
        <taxon>Bombycoidea</taxon>
        <taxon>Sphingidae</taxon>
        <taxon>Sphinginae</taxon>
        <taxon>Sphingini</taxon>
        <taxon>Manduca</taxon>
    </lineage>
</organism>
<evidence type="ECO:0000313" key="3">
    <source>
        <dbReference type="Proteomes" id="UP000791440"/>
    </source>
</evidence>